<comment type="catalytic activity">
    <reaction evidence="11">
        <text>[GlcNAc-(1-&gt;4)-Mur2Ac(oyl-L-Ala-gamma-D-Glu-L-Lys-D-Ala-D-Ala)](n)-di-trans,octa-cis-undecaprenyl diphosphate + beta-D-GlcNAc-(1-&gt;4)-Mur2Ac(oyl-L-Ala-gamma-D-Glu-L-Lys-D-Ala-D-Ala)-di-trans,octa-cis-undecaprenyl diphosphate = [GlcNAc-(1-&gt;4)-Mur2Ac(oyl-L-Ala-gamma-D-Glu-L-Lys-D-Ala-D-Ala)](n+1)-di-trans,octa-cis-undecaprenyl diphosphate + di-trans,octa-cis-undecaprenyl diphosphate + H(+)</text>
        <dbReference type="Rhea" id="RHEA:23708"/>
        <dbReference type="Rhea" id="RHEA-COMP:9602"/>
        <dbReference type="Rhea" id="RHEA-COMP:9603"/>
        <dbReference type="ChEBI" id="CHEBI:15378"/>
        <dbReference type="ChEBI" id="CHEBI:58405"/>
        <dbReference type="ChEBI" id="CHEBI:60033"/>
        <dbReference type="ChEBI" id="CHEBI:78435"/>
        <dbReference type="EC" id="2.4.99.28"/>
    </reaction>
</comment>
<dbReference type="GO" id="GO:0032153">
    <property type="term" value="C:cell division site"/>
    <property type="evidence" value="ECO:0007669"/>
    <property type="project" value="TreeGrafter"/>
</dbReference>
<evidence type="ECO:0000313" key="12">
    <source>
        <dbReference type="EMBL" id="QEN07562.1"/>
    </source>
</evidence>
<dbReference type="EMBL" id="CP036150">
    <property type="protein sequence ID" value="QEN07562.1"/>
    <property type="molecule type" value="Genomic_DNA"/>
</dbReference>
<keyword evidence="7 11" id="KW-0573">Peptidoglycan synthesis</keyword>
<dbReference type="AlphaFoldDB" id="A0A5C1QN09"/>
<evidence type="ECO:0000256" key="3">
    <source>
        <dbReference type="ARBA" id="ARBA00022676"/>
    </source>
</evidence>
<dbReference type="OrthoDB" id="9812661at2"/>
<evidence type="ECO:0000256" key="7">
    <source>
        <dbReference type="ARBA" id="ARBA00022984"/>
    </source>
</evidence>
<evidence type="ECO:0000256" key="5">
    <source>
        <dbReference type="ARBA" id="ARBA00022692"/>
    </source>
</evidence>
<dbReference type="PANTHER" id="PTHR30474:SF1">
    <property type="entry name" value="PEPTIDOGLYCAN GLYCOSYLTRANSFERASE MRDB"/>
    <property type="match status" value="1"/>
</dbReference>
<feature type="transmembrane region" description="Helical" evidence="11">
    <location>
        <begin position="375"/>
        <end position="400"/>
    </location>
</feature>
<accession>A0A5C1QN09</accession>
<proteinExistence type="inferred from homology"/>
<protein>
    <recommendedName>
        <fullName evidence="11">Peptidoglycan glycosyltransferase RodA</fullName>
        <shortName evidence="11">PGT</shortName>
        <ecNumber evidence="11">2.4.99.28</ecNumber>
    </recommendedName>
    <alternativeName>
        <fullName evidence="11">Cell elongation protein RodA</fullName>
    </alternativeName>
    <alternativeName>
        <fullName evidence="11">Cell wall polymerase</fullName>
    </alternativeName>
    <alternativeName>
        <fullName evidence="11">Peptidoglycan polymerase</fullName>
        <shortName evidence="11">PG polymerase</shortName>
    </alternativeName>
</protein>
<dbReference type="PROSITE" id="PS00428">
    <property type="entry name" value="FTSW_RODA_SPOVE"/>
    <property type="match status" value="1"/>
</dbReference>
<evidence type="ECO:0000256" key="10">
    <source>
        <dbReference type="ARBA" id="ARBA00023316"/>
    </source>
</evidence>
<keyword evidence="5 11" id="KW-0812">Transmembrane</keyword>
<dbReference type="RefSeq" id="WP_149485642.1">
    <property type="nucleotide sequence ID" value="NZ_CP036150.1"/>
</dbReference>
<keyword evidence="3 11" id="KW-0328">Glycosyltransferase</keyword>
<dbReference type="HAMAP" id="MF_02079">
    <property type="entry name" value="PGT_RodA"/>
    <property type="match status" value="1"/>
</dbReference>
<feature type="transmembrane region" description="Helical" evidence="11">
    <location>
        <begin position="12"/>
        <end position="32"/>
    </location>
</feature>
<comment type="function">
    <text evidence="11">Peptidoglycan polymerase that is essential for cell wall elongation.</text>
</comment>
<evidence type="ECO:0000256" key="11">
    <source>
        <dbReference type="HAMAP-Rule" id="MF_02079"/>
    </source>
</evidence>
<dbReference type="GO" id="GO:0009252">
    <property type="term" value="P:peptidoglycan biosynthetic process"/>
    <property type="evidence" value="ECO:0007669"/>
    <property type="project" value="UniProtKB-UniRule"/>
</dbReference>
<comment type="subcellular location">
    <subcellularLocation>
        <location evidence="11">Cell membrane</location>
        <topology evidence="11">Multi-pass membrane protein</topology>
    </subcellularLocation>
    <subcellularLocation>
        <location evidence="1">Membrane</location>
        <topology evidence="1">Multi-pass membrane protein</topology>
    </subcellularLocation>
</comment>
<feature type="transmembrane region" description="Helical" evidence="11">
    <location>
        <begin position="52"/>
        <end position="72"/>
    </location>
</feature>
<keyword evidence="2 11" id="KW-1003">Cell membrane</keyword>
<feature type="transmembrane region" description="Helical" evidence="11">
    <location>
        <begin position="139"/>
        <end position="157"/>
    </location>
</feature>
<keyword evidence="9 11" id="KW-0472">Membrane</keyword>
<keyword evidence="13" id="KW-1185">Reference proteome</keyword>
<dbReference type="UniPathway" id="UPA00219"/>
<evidence type="ECO:0000256" key="2">
    <source>
        <dbReference type="ARBA" id="ARBA00022475"/>
    </source>
</evidence>
<dbReference type="Proteomes" id="UP000324209">
    <property type="component" value="Chromosome"/>
</dbReference>
<dbReference type="PANTHER" id="PTHR30474">
    <property type="entry name" value="CELL CYCLE PROTEIN"/>
    <property type="match status" value="1"/>
</dbReference>
<keyword evidence="8 11" id="KW-1133">Transmembrane helix</keyword>
<evidence type="ECO:0000313" key="13">
    <source>
        <dbReference type="Proteomes" id="UP000324209"/>
    </source>
</evidence>
<feature type="transmembrane region" description="Helical" evidence="11">
    <location>
        <begin position="79"/>
        <end position="98"/>
    </location>
</feature>
<dbReference type="InterPro" id="IPR011923">
    <property type="entry name" value="RodA/MrdB"/>
</dbReference>
<evidence type="ECO:0000256" key="4">
    <source>
        <dbReference type="ARBA" id="ARBA00022679"/>
    </source>
</evidence>
<dbReference type="GO" id="GO:0008955">
    <property type="term" value="F:peptidoglycan glycosyltransferase activity"/>
    <property type="evidence" value="ECO:0007669"/>
    <property type="project" value="UniProtKB-UniRule"/>
</dbReference>
<comment type="similarity">
    <text evidence="11">Belongs to the SEDS family. MrdB/RodA subfamily.</text>
</comment>
<feature type="transmembrane region" description="Helical" evidence="11">
    <location>
        <begin position="226"/>
        <end position="247"/>
    </location>
</feature>
<comment type="pathway">
    <text evidence="11">Cell wall biogenesis; peptidoglycan biosynthesis.</text>
</comment>
<dbReference type="GO" id="GO:0008360">
    <property type="term" value="P:regulation of cell shape"/>
    <property type="evidence" value="ECO:0007669"/>
    <property type="project" value="UniProtKB-KW"/>
</dbReference>
<reference evidence="12 13" key="1">
    <citation type="submission" date="2019-02" db="EMBL/GenBank/DDBJ databases">
        <title>Complete Genome Sequence and Methylome Analysis of free living Spirochaetas.</title>
        <authorList>
            <person name="Fomenkov A."/>
            <person name="Dubinina G."/>
            <person name="Leshcheva N."/>
            <person name="Mikheeva N."/>
            <person name="Grabovich M."/>
            <person name="Vincze T."/>
            <person name="Roberts R.J."/>
        </authorList>
    </citation>
    <scope>NUCLEOTIDE SEQUENCE [LARGE SCALE GENOMIC DNA]</scope>
    <source>
        <strain evidence="12 13">K2</strain>
    </source>
</reference>
<keyword evidence="4 11" id="KW-0808">Transferase</keyword>
<dbReference type="GO" id="GO:0015648">
    <property type="term" value="F:lipid-linked peptidoglycan transporter activity"/>
    <property type="evidence" value="ECO:0007669"/>
    <property type="project" value="TreeGrafter"/>
</dbReference>
<dbReference type="EC" id="2.4.99.28" evidence="11"/>
<evidence type="ECO:0000256" key="6">
    <source>
        <dbReference type="ARBA" id="ARBA00022960"/>
    </source>
</evidence>
<organism evidence="12 13">
    <name type="scientific">Oceanispirochaeta crateris</name>
    <dbReference type="NCBI Taxonomy" id="2518645"/>
    <lineage>
        <taxon>Bacteria</taxon>
        <taxon>Pseudomonadati</taxon>
        <taxon>Spirochaetota</taxon>
        <taxon>Spirochaetia</taxon>
        <taxon>Spirochaetales</taxon>
        <taxon>Spirochaetaceae</taxon>
        <taxon>Oceanispirochaeta</taxon>
    </lineage>
</organism>
<feature type="transmembrane region" description="Helical" evidence="11">
    <location>
        <begin position="337"/>
        <end position="363"/>
    </location>
</feature>
<keyword evidence="10 11" id="KW-0961">Cell wall biogenesis/degradation</keyword>
<keyword evidence="6 11" id="KW-0133">Cell shape</keyword>
<dbReference type="NCBIfam" id="NF037961">
    <property type="entry name" value="RodA_shape"/>
    <property type="match status" value="1"/>
</dbReference>
<feature type="transmembrane region" description="Helical" evidence="11">
    <location>
        <begin position="252"/>
        <end position="273"/>
    </location>
</feature>
<evidence type="ECO:0000256" key="9">
    <source>
        <dbReference type="ARBA" id="ARBA00023136"/>
    </source>
</evidence>
<dbReference type="Pfam" id="PF01098">
    <property type="entry name" value="FTSW_RODA_SPOVE"/>
    <property type="match status" value="2"/>
</dbReference>
<dbReference type="GO" id="GO:0005886">
    <property type="term" value="C:plasma membrane"/>
    <property type="evidence" value="ECO:0007669"/>
    <property type="project" value="UniProtKB-SubCell"/>
</dbReference>
<feature type="transmembrane region" description="Helical" evidence="11">
    <location>
        <begin position="412"/>
        <end position="434"/>
    </location>
</feature>
<sequence length="442" mass="49520">MKIKINLSSIFGFDFFLFVSVQILMIIGIFFIYSSGVNSNGVVVSTEYIKQIVWVISGDILLLIVSFLDYKIFKAISPWLYFIALILLALTATFGQVVNGSRSWIGIGSLGIQPSEISKLTTILFLSSYLEDNRNSIQSIRTFIVAFIIIFLPMGLVLIQPDLGTAMVFIPIFIIMMFMAGGKSRNLIFLISTGILTILFSMYPYYSMFISKTESNSIILFTDQKIMTIISLAMAAIVIISLLGYFLTRKGYFYLISSFLTITGISYVLSFFARKVLKEYQVMRLIVFLDPQVDPRGSGWNIIQSVTAVGSGGAFGKGYLKGTQSHYRYLPEQSTDFIFSIISEEIGFMGNLLIILLFSIIFWRCINIILKSRDLFGSLIASGLVGMIFFHFMINIGMAIGIMPITGIPLVFLSYGGSSLWTILFGIGILLSVYHRRYKNVN</sequence>
<name>A0A5C1QN09_9SPIO</name>
<evidence type="ECO:0000256" key="8">
    <source>
        <dbReference type="ARBA" id="ARBA00022989"/>
    </source>
</evidence>
<dbReference type="NCBIfam" id="TIGR02210">
    <property type="entry name" value="rodA_shape"/>
    <property type="match status" value="1"/>
</dbReference>
<feature type="transmembrane region" description="Helical" evidence="11">
    <location>
        <begin position="187"/>
        <end position="206"/>
    </location>
</feature>
<dbReference type="InterPro" id="IPR001182">
    <property type="entry name" value="FtsW/RodA"/>
</dbReference>
<gene>
    <name evidence="11 12" type="primary">rodA</name>
    <name evidence="12" type="ORF">EXM22_06015</name>
</gene>
<dbReference type="KEGG" id="ock:EXM22_06015"/>
<dbReference type="GO" id="GO:0051301">
    <property type="term" value="P:cell division"/>
    <property type="evidence" value="ECO:0007669"/>
    <property type="project" value="InterPro"/>
</dbReference>
<dbReference type="GO" id="GO:0071555">
    <property type="term" value="P:cell wall organization"/>
    <property type="evidence" value="ECO:0007669"/>
    <property type="project" value="UniProtKB-KW"/>
</dbReference>
<dbReference type="InterPro" id="IPR018365">
    <property type="entry name" value="Cell_cycle_FtsW-rel_CS"/>
</dbReference>
<feature type="transmembrane region" description="Helical" evidence="11">
    <location>
        <begin position="163"/>
        <end position="180"/>
    </location>
</feature>
<evidence type="ECO:0000256" key="1">
    <source>
        <dbReference type="ARBA" id="ARBA00004141"/>
    </source>
</evidence>